<evidence type="ECO:0000259" key="11">
    <source>
        <dbReference type="Pfam" id="PF00171"/>
    </source>
</evidence>
<protein>
    <recommendedName>
        <fullName evidence="5">L-glutamate gamma-semialdehyde dehydrogenase</fullName>
        <ecNumber evidence="2">1.2.1.88</ecNumber>
    </recommendedName>
    <alternativeName>
        <fullName evidence="5">L-glutamate gamma-semialdehyde dehydrogenase</fullName>
    </alternativeName>
</protein>
<evidence type="ECO:0000256" key="5">
    <source>
        <dbReference type="ARBA" id="ARBA00032259"/>
    </source>
</evidence>
<dbReference type="InterPro" id="IPR029041">
    <property type="entry name" value="FAD-linked_oxidoreductase-like"/>
</dbReference>
<reference evidence="14 15" key="1">
    <citation type="journal article" date="2020" name="J. Appl. Phycol.">
        <title>Morphological changes and genome evolution in Raphidiopsis raciborskii CS-506 after 23 years in culture.</title>
        <authorList>
            <person name="Willis A."/>
            <person name="Bent S.J."/>
            <person name="Jameson I.D."/>
        </authorList>
    </citation>
    <scope>NUCLEOTIDE SEQUENCE [LARGE SCALE GENOMIC DNA]</scope>
    <source>
        <strain evidence="14 15">CS-506_A</strain>
    </source>
</reference>
<dbReference type="FunFam" id="3.40.309.10:FF:000005">
    <property type="entry name" value="1-pyrroline-5-carboxylate dehydrogenase 1"/>
    <property type="match status" value="1"/>
</dbReference>
<evidence type="ECO:0000259" key="13">
    <source>
        <dbReference type="Pfam" id="PF18083"/>
    </source>
</evidence>
<evidence type="ECO:0000256" key="6">
    <source>
        <dbReference type="ARBA" id="ARBA00048142"/>
    </source>
</evidence>
<evidence type="ECO:0000256" key="9">
    <source>
        <dbReference type="PROSITE-ProRule" id="PRU10007"/>
    </source>
</evidence>
<dbReference type="NCBIfam" id="NF002852">
    <property type="entry name" value="PRK03137.1"/>
    <property type="match status" value="1"/>
</dbReference>
<comment type="similarity">
    <text evidence="7">Belongs to the aldehyde dehydrogenase family. RocA subfamily.</text>
</comment>
<dbReference type="Pfam" id="PF01619">
    <property type="entry name" value="Pro_dh"/>
    <property type="match status" value="1"/>
</dbReference>
<dbReference type="InterPro" id="IPR016160">
    <property type="entry name" value="Ald_DH_CS_CYS"/>
</dbReference>
<comment type="catalytic activity">
    <reaction evidence="6">
        <text>L-glutamate 5-semialdehyde + NAD(+) + H2O = L-glutamate + NADH + 2 H(+)</text>
        <dbReference type="Rhea" id="RHEA:30235"/>
        <dbReference type="ChEBI" id="CHEBI:15377"/>
        <dbReference type="ChEBI" id="CHEBI:15378"/>
        <dbReference type="ChEBI" id="CHEBI:29985"/>
        <dbReference type="ChEBI" id="CHEBI:57540"/>
        <dbReference type="ChEBI" id="CHEBI:57945"/>
        <dbReference type="ChEBI" id="CHEBI:58066"/>
        <dbReference type="EC" id="1.2.1.88"/>
    </reaction>
</comment>
<feature type="domain" description="Proline utilization A N-terminal" evidence="13">
    <location>
        <begin position="11"/>
        <end position="126"/>
    </location>
</feature>
<dbReference type="SUPFAM" id="SSF53720">
    <property type="entry name" value="ALDH-like"/>
    <property type="match status" value="1"/>
</dbReference>
<evidence type="ECO:0000256" key="4">
    <source>
        <dbReference type="ARBA" id="ARBA00023027"/>
    </source>
</evidence>
<evidence type="ECO:0000256" key="3">
    <source>
        <dbReference type="ARBA" id="ARBA00023002"/>
    </source>
</evidence>
<dbReference type="Pfam" id="PF18083">
    <property type="entry name" value="PutA_N"/>
    <property type="match status" value="1"/>
</dbReference>
<dbReference type="InterPro" id="IPR016162">
    <property type="entry name" value="Ald_DH_N"/>
</dbReference>
<feature type="domain" description="Proline dehydrogenase" evidence="12">
    <location>
        <begin position="135"/>
        <end position="441"/>
    </location>
</feature>
<dbReference type="InterPro" id="IPR029510">
    <property type="entry name" value="Ald_DH_CS_GLU"/>
</dbReference>
<evidence type="ECO:0000256" key="7">
    <source>
        <dbReference type="ARBA" id="ARBA00061617"/>
    </source>
</evidence>
<comment type="caution">
    <text evidence="14">The sequence shown here is derived from an EMBL/GenBank/DDBJ whole genome shotgun (WGS) entry which is preliminary data.</text>
</comment>
<proteinExistence type="inferred from homology"/>
<organism evidence="14 15">
    <name type="scientific">Cylindrospermopsis raciborskii CS-506_A</name>
    <dbReference type="NCBI Taxonomy" id="2585140"/>
    <lineage>
        <taxon>Bacteria</taxon>
        <taxon>Bacillati</taxon>
        <taxon>Cyanobacteriota</taxon>
        <taxon>Cyanophyceae</taxon>
        <taxon>Nostocales</taxon>
        <taxon>Aphanizomenonaceae</taxon>
        <taxon>Cylindrospermopsis</taxon>
    </lineage>
</organism>
<dbReference type="Gene3D" id="3.40.605.10">
    <property type="entry name" value="Aldehyde Dehydrogenase, Chain A, domain 1"/>
    <property type="match status" value="1"/>
</dbReference>
<dbReference type="PROSITE" id="PS00070">
    <property type="entry name" value="ALDEHYDE_DEHYDR_CYS"/>
    <property type="match status" value="1"/>
</dbReference>
<dbReference type="InterPro" id="IPR016161">
    <property type="entry name" value="Ald_DH/histidinol_DH"/>
</dbReference>
<dbReference type="PANTHER" id="PTHR42862:SF1">
    <property type="entry name" value="DELTA-1-PYRROLINE-5-CARBOXYLATE DEHYDROGENASE 2, ISOFORM A-RELATED"/>
    <property type="match status" value="1"/>
</dbReference>
<feature type="domain" description="Aldehyde dehydrogenase" evidence="11">
    <location>
        <begin position="516"/>
        <end position="975"/>
    </location>
</feature>
<dbReference type="GO" id="GO:0003842">
    <property type="term" value="F:L-glutamate gamma-semialdehyde dehydrogenase activity"/>
    <property type="evidence" value="ECO:0007669"/>
    <property type="project" value="UniProtKB-EC"/>
</dbReference>
<dbReference type="Proteomes" id="UP000538075">
    <property type="component" value="Unassembled WGS sequence"/>
</dbReference>
<dbReference type="FunFam" id="3.20.20.220:FF:000021">
    <property type="entry name" value="Aldehyde dehydrogenase family protein"/>
    <property type="match status" value="1"/>
</dbReference>
<evidence type="ECO:0000313" key="15">
    <source>
        <dbReference type="Proteomes" id="UP000538075"/>
    </source>
</evidence>
<dbReference type="PIRSF" id="PIRSF000197">
    <property type="entry name" value="Bifunct_PutA"/>
    <property type="match status" value="1"/>
</dbReference>
<dbReference type="GO" id="GO:0009898">
    <property type="term" value="C:cytoplasmic side of plasma membrane"/>
    <property type="evidence" value="ECO:0007669"/>
    <property type="project" value="TreeGrafter"/>
</dbReference>
<dbReference type="InterPro" id="IPR015590">
    <property type="entry name" value="Aldehyde_DH_dom"/>
</dbReference>
<evidence type="ECO:0000256" key="2">
    <source>
        <dbReference type="ARBA" id="ARBA00012884"/>
    </source>
</evidence>
<evidence type="ECO:0000256" key="8">
    <source>
        <dbReference type="PIRSR" id="PIRSR000197-1"/>
    </source>
</evidence>
<evidence type="ECO:0000256" key="10">
    <source>
        <dbReference type="RuleBase" id="RU003345"/>
    </source>
</evidence>
<dbReference type="Gene3D" id="3.20.20.220">
    <property type="match status" value="1"/>
</dbReference>
<dbReference type="EMBL" id="VDFG01000322">
    <property type="protein sequence ID" value="MBA4465185.1"/>
    <property type="molecule type" value="Genomic_DNA"/>
</dbReference>
<gene>
    <name evidence="14" type="primary">pruA</name>
    <name evidence="14" type="ORF">FHK98_05160</name>
</gene>
<dbReference type="EC" id="1.2.1.88" evidence="2"/>
<name>A0A838WK77_9CYAN</name>
<dbReference type="GO" id="GO:0004657">
    <property type="term" value="F:proline dehydrogenase activity"/>
    <property type="evidence" value="ECO:0007669"/>
    <property type="project" value="InterPro"/>
</dbReference>
<keyword evidence="4" id="KW-0520">NAD</keyword>
<sequence length="991" mass="109882">MALKTQNSNYEVKTQEIAQQILANTQEGRSFFAALRDQMRWDDKLLGWTMGNPGLRVQLFRFIDTLPALHSKVEIASHLQEYLGDDSVELPPALKSLLNFAYPDSMPGQVAATTVETAVQTLAHKYISGENIQQVIKTVEKLRKEKMAFTIDLLGEAVITEIEAQSYLEKYLELMQQLVEASKKWQHVPIIDEADGEIIPKVQVSVKLTAFYSQFDPLNAEGSEAKVSERIRTLLRRSRELGAAVHFDMEQYGYKDITLKILKKLLLEEEFRQRTDIGITIQAYLRDSKEDVQGVIDWLKQRGYPLTIRLVKGAYWDQETIKAAQKHWDQPVYNDKVATDANFEAITQLLLENHQYVYSALGSHNVRSQARAIAIAESLNVPRRCFEMQVLYGMGDKIAKALVDKGYRVRVYCPYGDLLPGMAYLIRRLLENTANSSFLRQNLENRPVAELLAPPIVEETPIPENPTQDDFIGAADIDYAEEQKREDSRLAFEQVHQQLGKTYLPLINGEYVNTSTIIDSLNPSDFSQVVGKIGLISVEQAEEAMQAAQAAFPHWQKTPGPQRADILRRAANLMEIRRAELAAWIVLEVGKPVKEADAEVSEAIDFCRYYAQEMERLDGGVVYDVAGETNRYIYQPKGIAVVISPWNFPLAIACGMTVAALVAGNCTLLKPAETSSVITAKFTQILLEAGIPKGVFQYVPGKGSQVGAYLVNHPQTHVIAFTGSQEVGCRIYAEAAIVKPGQKHLKKVIAEMGGKNAIIVDESADLDQAVVGVVHSAFGYSGQKCSACSRVIVLQPIYETFLNRLIEATKSLNIGAAELPSTQVGPVIDSQAKNRILEYIEMGKKEAKLVLQLESPSQGYFVGPVIFADVPPQGAIAQQEIFGPVLSVIPAPDFDQAVKIANSTNYALTGGIYSRTPSHIEQAKRELEVGNLYINRNITGAIVARQPFGGFKLSGVGSKAGGPDYLLQFLEPRTITENIQRQGFAPIEGAD</sequence>
<evidence type="ECO:0000256" key="1">
    <source>
        <dbReference type="ARBA" id="ARBA00004786"/>
    </source>
</evidence>
<dbReference type="InterPro" id="IPR005932">
    <property type="entry name" value="RocA"/>
</dbReference>
<keyword evidence="3 10" id="KW-0560">Oxidoreductase</keyword>
<dbReference type="CDD" id="cd07124">
    <property type="entry name" value="ALDH_PutA-P5CDH-RocA"/>
    <property type="match status" value="1"/>
</dbReference>
<evidence type="ECO:0000259" key="12">
    <source>
        <dbReference type="Pfam" id="PF01619"/>
    </source>
</evidence>
<dbReference type="InterPro" id="IPR025703">
    <property type="entry name" value="Bifunct_PutA"/>
</dbReference>
<dbReference type="PANTHER" id="PTHR42862">
    <property type="entry name" value="DELTA-1-PYRROLINE-5-CARBOXYLATE DEHYDROGENASE 1, ISOFORM A-RELATED"/>
    <property type="match status" value="1"/>
</dbReference>
<dbReference type="InterPro" id="IPR016163">
    <property type="entry name" value="Ald_DH_C"/>
</dbReference>
<dbReference type="FunFam" id="3.40.605.10:FF:000045">
    <property type="entry name" value="1-pyrroline-5-carboxylate dehydrogenase 1"/>
    <property type="match status" value="1"/>
</dbReference>
<dbReference type="SUPFAM" id="SSF51730">
    <property type="entry name" value="FAD-linked oxidoreductase"/>
    <property type="match status" value="1"/>
</dbReference>
<dbReference type="Gene3D" id="3.40.309.10">
    <property type="entry name" value="Aldehyde Dehydrogenase, Chain A, domain 2"/>
    <property type="match status" value="1"/>
</dbReference>
<dbReference type="PROSITE" id="PS00687">
    <property type="entry name" value="ALDEHYDE_DEHYDR_GLU"/>
    <property type="match status" value="1"/>
</dbReference>
<dbReference type="InterPro" id="IPR050485">
    <property type="entry name" value="Proline_metab_enzyme"/>
</dbReference>
<dbReference type="Pfam" id="PF00171">
    <property type="entry name" value="Aldedh"/>
    <property type="match status" value="1"/>
</dbReference>
<dbReference type="InterPro" id="IPR002872">
    <property type="entry name" value="Proline_DH_dom"/>
</dbReference>
<accession>A0A838WK77</accession>
<dbReference type="GO" id="GO:0003700">
    <property type="term" value="F:DNA-binding transcription factor activity"/>
    <property type="evidence" value="ECO:0007669"/>
    <property type="project" value="InterPro"/>
</dbReference>
<feature type="active site" evidence="8 9">
    <location>
        <position position="751"/>
    </location>
</feature>
<evidence type="ECO:0000313" key="14">
    <source>
        <dbReference type="EMBL" id="MBA4465185.1"/>
    </source>
</evidence>
<dbReference type="InterPro" id="IPR041514">
    <property type="entry name" value="PutA_N"/>
</dbReference>
<dbReference type="AlphaFoldDB" id="A0A838WK77"/>
<feature type="active site" evidence="8">
    <location>
        <position position="785"/>
    </location>
</feature>
<dbReference type="GO" id="GO:0010133">
    <property type="term" value="P:L-proline catabolic process to L-glutamate"/>
    <property type="evidence" value="ECO:0007669"/>
    <property type="project" value="InterPro"/>
</dbReference>
<dbReference type="NCBIfam" id="TIGR01237">
    <property type="entry name" value="D1pyr5carbox2"/>
    <property type="match status" value="1"/>
</dbReference>
<comment type="pathway">
    <text evidence="1">Amino-acid degradation; L-proline degradation into L-glutamate; L-glutamate from L-proline: step 2/2.</text>
</comment>